<dbReference type="SMART" id="SM00530">
    <property type="entry name" value="HTH_XRE"/>
    <property type="match status" value="1"/>
</dbReference>
<dbReference type="GO" id="GO:0035438">
    <property type="term" value="F:cyclic-di-GMP binding"/>
    <property type="evidence" value="ECO:0007669"/>
    <property type="project" value="InterPro"/>
</dbReference>
<evidence type="ECO:0000313" key="4">
    <source>
        <dbReference type="Proteomes" id="UP000092484"/>
    </source>
</evidence>
<keyword evidence="1" id="KW-0238">DNA-binding</keyword>
<dbReference type="Pfam" id="PF13560">
    <property type="entry name" value="HTH_31"/>
    <property type="match status" value="1"/>
</dbReference>
<dbReference type="GO" id="GO:0003677">
    <property type="term" value="F:DNA binding"/>
    <property type="evidence" value="ECO:0007669"/>
    <property type="project" value="UniProtKB-KW"/>
</dbReference>
<evidence type="ECO:0000256" key="1">
    <source>
        <dbReference type="ARBA" id="ARBA00023125"/>
    </source>
</evidence>
<dbReference type="Gene3D" id="2.40.10.220">
    <property type="entry name" value="predicted glycosyltransferase like domains"/>
    <property type="match status" value="1"/>
</dbReference>
<dbReference type="EMBL" id="LZYB01000003">
    <property type="protein sequence ID" value="OBV11168.1"/>
    <property type="molecule type" value="Genomic_DNA"/>
</dbReference>
<dbReference type="GO" id="GO:0005829">
    <property type="term" value="C:cytosol"/>
    <property type="evidence" value="ECO:0007669"/>
    <property type="project" value="TreeGrafter"/>
</dbReference>
<dbReference type="PROSITE" id="PS50943">
    <property type="entry name" value="HTH_CROC1"/>
    <property type="match status" value="1"/>
</dbReference>
<dbReference type="STRING" id="1300349.I603_1576"/>
<proteinExistence type="predicted"/>
<dbReference type="Pfam" id="PF07238">
    <property type="entry name" value="PilZ"/>
    <property type="match status" value="1"/>
</dbReference>
<dbReference type="GO" id="GO:0003700">
    <property type="term" value="F:DNA-binding transcription factor activity"/>
    <property type="evidence" value="ECO:0007669"/>
    <property type="project" value="TreeGrafter"/>
</dbReference>
<dbReference type="Proteomes" id="UP000092484">
    <property type="component" value="Unassembled WGS sequence"/>
</dbReference>
<accession>A0A1A7BF66</accession>
<dbReference type="PANTHER" id="PTHR46797">
    <property type="entry name" value="HTH-TYPE TRANSCRIPTIONAL REGULATOR"/>
    <property type="match status" value="1"/>
</dbReference>
<feature type="domain" description="HTH cro/C1-type" evidence="2">
    <location>
        <begin position="135"/>
        <end position="187"/>
    </location>
</feature>
<dbReference type="SUPFAM" id="SSF47413">
    <property type="entry name" value="lambda repressor-like DNA-binding domains"/>
    <property type="match status" value="1"/>
</dbReference>
<name>A0A1A7BF66_9SPHN</name>
<dbReference type="AlphaFoldDB" id="A0A1A7BF66"/>
<reference evidence="3 4" key="1">
    <citation type="submission" date="2016-06" db="EMBL/GenBank/DDBJ databases">
        <title>Genome sequence of Porphyrobacter dokdonensis DSW-74.</title>
        <authorList>
            <person name="Kim J.F."/>
            <person name="Song J.Y."/>
        </authorList>
    </citation>
    <scope>NUCLEOTIDE SEQUENCE [LARGE SCALE GENOMIC DNA]</scope>
    <source>
        <strain evidence="3 4">DSW-74</strain>
    </source>
</reference>
<comment type="caution">
    <text evidence="3">The sequence shown here is derived from an EMBL/GenBank/DDBJ whole genome shotgun (WGS) entry which is preliminary data.</text>
</comment>
<evidence type="ECO:0000313" key="3">
    <source>
        <dbReference type="EMBL" id="OBV11168.1"/>
    </source>
</evidence>
<evidence type="ECO:0000259" key="2">
    <source>
        <dbReference type="PROSITE" id="PS50943"/>
    </source>
</evidence>
<dbReference type="SUPFAM" id="SSF141371">
    <property type="entry name" value="PilZ domain-like"/>
    <property type="match status" value="1"/>
</dbReference>
<dbReference type="PANTHER" id="PTHR46797:SF1">
    <property type="entry name" value="METHYLPHOSPHONATE SYNTHASE"/>
    <property type="match status" value="1"/>
</dbReference>
<organism evidence="3 4">
    <name type="scientific">Erythrobacter dokdonensis DSW-74</name>
    <dbReference type="NCBI Taxonomy" id="1300349"/>
    <lineage>
        <taxon>Bacteria</taxon>
        <taxon>Pseudomonadati</taxon>
        <taxon>Pseudomonadota</taxon>
        <taxon>Alphaproteobacteria</taxon>
        <taxon>Sphingomonadales</taxon>
        <taxon>Erythrobacteraceae</taxon>
        <taxon>Erythrobacter/Porphyrobacter group</taxon>
        <taxon>Erythrobacter</taxon>
    </lineage>
</organism>
<dbReference type="InterPro" id="IPR009875">
    <property type="entry name" value="PilZ_domain"/>
</dbReference>
<dbReference type="CDD" id="cd00093">
    <property type="entry name" value="HTH_XRE"/>
    <property type="match status" value="1"/>
</dbReference>
<sequence length="225" mass="23614">MAIKAHLDQPAQGQNLRGAPRRALRLEASGTLPDGQEANVRLHNISAAGLLLETAIDLAAGEELTLDLPEAGQVAARIIWSSEGLYGCAFVTPLNAGALAAAQLQGLPVEHRAPPVATTGAGAKPPEALATRLGRLRREAGLTLADVANRLSVSKPTVWAWEKGKARPLPERMEAIAEALGVPSAELAETGTPDGDAGLVIEECRKRIAEACNTRPDTVRILIEL</sequence>
<gene>
    <name evidence="3" type="ORF">I603_1576</name>
</gene>
<dbReference type="InterPro" id="IPR010982">
    <property type="entry name" value="Lambda_DNA-bd_dom_sf"/>
</dbReference>
<dbReference type="InterPro" id="IPR050807">
    <property type="entry name" value="TransReg_Diox_bact_type"/>
</dbReference>
<dbReference type="Gene3D" id="1.10.260.40">
    <property type="entry name" value="lambda repressor-like DNA-binding domains"/>
    <property type="match status" value="1"/>
</dbReference>
<protein>
    <submittedName>
        <fullName evidence="3">XRE family transcriptional regulator</fullName>
    </submittedName>
</protein>
<dbReference type="InterPro" id="IPR001387">
    <property type="entry name" value="Cro/C1-type_HTH"/>
</dbReference>
<dbReference type="RefSeq" id="WP_068863767.1">
    <property type="nucleotide sequence ID" value="NZ_LZYB01000003.1"/>
</dbReference>
<keyword evidence="4" id="KW-1185">Reference proteome</keyword>